<organism evidence="9">
    <name type="scientific">Saccoglossus kowalevskii</name>
    <name type="common">Acorn worm</name>
    <dbReference type="NCBI Taxonomy" id="10224"/>
    <lineage>
        <taxon>Eukaryota</taxon>
        <taxon>Metazoa</taxon>
        <taxon>Hemichordata</taxon>
        <taxon>Enteropneusta</taxon>
        <taxon>Harrimaniidae</taxon>
        <taxon>Saccoglossus</taxon>
    </lineage>
</organism>
<dbReference type="GO" id="GO:0005634">
    <property type="term" value="C:nucleus"/>
    <property type="evidence" value="ECO:0007669"/>
    <property type="project" value="UniProtKB-SubCell"/>
</dbReference>
<dbReference type="FunFam" id="3.30.160.60:FF:000624">
    <property type="entry name" value="zinc finger protein 697"/>
    <property type="match status" value="1"/>
</dbReference>
<keyword evidence="6" id="KW-0539">Nucleus</keyword>
<evidence type="ECO:0000256" key="5">
    <source>
        <dbReference type="ARBA" id="ARBA00022833"/>
    </source>
</evidence>
<evidence type="ECO:0000313" key="10">
    <source>
        <dbReference type="Proteomes" id="UP000694865"/>
    </source>
</evidence>
<evidence type="ECO:0000256" key="7">
    <source>
        <dbReference type="PROSITE-ProRule" id="PRU00042"/>
    </source>
</evidence>
<reference evidence="9" key="1">
    <citation type="submission" date="2009-10" db="EMBL/GenBank/DDBJ databases">
        <authorList>
            <person name="Freeman R.M.Jr."/>
            <person name="Wu M.M."/>
            <person name="Gerhart J.J."/>
        </authorList>
    </citation>
    <scope>NUCLEOTIDE SEQUENCE</scope>
</reference>
<proteinExistence type="evidence at transcript level"/>
<evidence type="ECO:0000256" key="1">
    <source>
        <dbReference type="ARBA" id="ARBA00004123"/>
    </source>
</evidence>
<evidence type="ECO:0000313" key="11">
    <source>
        <dbReference type="RefSeq" id="NP_001161576.1"/>
    </source>
</evidence>
<accession>D1LX53</accession>
<comment type="subcellular location">
    <subcellularLocation>
        <location evidence="1">Nucleus</location>
    </subcellularLocation>
</comment>
<dbReference type="InterPro" id="IPR036236">
    <property type="entry name" value="Znf_C2H2_sf"/>
</dbReference>
<feature type="domain" description="C2H2-type" evidence="8">
    <location>
        <begin position="354"/>
        <end position="379"/>
    </location>
</feature>
<evidence type="ECO:0000256" key="6">
    <source>
        <dbReference type="ARBA" id="ARBA00023242"/>
    </source>
</evidence>
<dbReference type="Gene3D" id="3.30.160.60">
    <property type="entry name" value="Classic Zinc Finger"/>
    <property type="match status" value="3"/>
</dbReference>
<dbReference type="PROSITE" id="PS50157">
    <property type="entry name" value="ZINC_FINGER_C2H2_2"/>
    <property type="match status" value="3"/>
</dbReference>
<evidence type="ECO:0000256" key="3">
    <source>
        <dbReference type="ARBA" id="ARBA00022737"/>
    </source>
</evidence>
<keyword evidence="4 7" id="KW-0863">Zinc-finger</keyword>
<protein>
    <submittedName>
        <fullName evidence="9 11">KLF534-like protein</fullName>
    </submittedName>
</protein>
<dbReference type="SUPFAM" id="SSF57667">
    <property type="entry name" value="beta-beta-alpha zinc fingers"/>
    <property type="match status" value="2"/>
</dbReference>
<dbReference type="GO" id="GO:0008270">
    <property type="term" value="F:zinc ion binding"/>
    <property type="evidence" value="ECO:0007669"/>
    <property type="project" value="UniProtKB-KW"/>
</dbReference>
<dbReference type="AlphaFoldDB" id="D1LX53"/>
<dbReference type="OrthoDB" id="4748970at2759"/>
<dbReference type="EMBL" id="GU076030">
    <property type="protein sequence ID" value="ACY92559.1"/>
    <property type="molecule type" value="mRNA"/>
</dbReference>
<dbReference type="FunFam" id="3.30.160.60:FF:000018">
    <property type="entry name" value="Krueppel-like factor 15"/>
    <property type="match status" value="1"/>
</dbReference>
<keyword evidence="2" id="KW-0479">Metal-binding</keyword>
<evidence type="ECO:0000313" key="9">
    <source>
        <dbReference type="EMBL" id="ACY92559.1"/>
    </source>
</evidence>
<dbReference type="KEGG" id="sko:100313643"/>
<dbReference type="GO" id="GO:0000981">
    <property type="term" value="F:DNA-binding transcription factor activity, RNA polymerase II-specific"/>
    <property type="evidence" value="ECO:0007669"/>
    <property type="project" value="TreeGrafter"/>
</dbReference>
<dbReference type="Pfam" id="PF00096">
    <property type="entry name" value="zf-C2H2"/>
    <property type="match status" value="2"/>
</dbReference>
<evidence type="ECO:0000256" key="2">
    <source>
        <dbReference type="ARBA" id="ARBA00022723"/>
    </source>
</evidence>
<keyword evidence="10" id="KW-1185">Reference proteome</keyword>
<dbReference type="InterPro" id="IPR013087">
    <property type="entry name" value="Znf_C2H2_type"/>
</dbReference>
<dbReference type="GO" id="GO:0000978">
    <property type="term" value="F:RNA polymerase II cis-regulatory region sequence-specific DNA binding"/>
    <property type="evidence" value="ECO:0007669"/>
    <property type="project" value="TreeGrafter"/>
</dbReference>
<dbReference type="GeneID" id="100313643"/>
<dbReference type="FunFam" id="3.30.160.60:FF:000021">
    <property type="entry name" value="Basic krueppel-like factor 3"/>
    <property type="match status" value="1"/>
</dbReference>
<keyword evidence="5" id="KW-0862">Zinc</keyword>
<dbReference type="PANTHER" id="PTHR23235:SF82">
    <property type="entry name" value="KRUEPPEL-LIKE FACTOR 5"/>
    <property type="match status" value="1"/>
</dbReference>
<sequence>MAMTLSAIPEISLFNEEPVITDLDSSSQEPVFLVPDTPMDPEEWQQTRAELDRYLWKREPATPTAPTTTFFNNNKKIRRESSSVVDEFFEDQQPKAQVNVSLNFNLVIPGNSLYKQSQNVDNNANNVDSKDPKLSQLYWNNHSTNNTVNSNSTPVTLSNLQKVVVKSEPLDYPSPSCHMTTSTAGVVIKKEPQPVSSCQYTTLQNFQTSSNYTYATSVQPYLNSLNACMPPTPPNSQPGSPGEQMVGNYEAQFRPPPPYPMFVAQGGNTVPCSSQNTVRYNRKNNPELEKRRIHFCDYPGCIKVYTKSSHLKAHQRIHTGEKPYKCSWNGCQWRFARSDELTRHFRKHTGAKPFKCKVCERCFSRSDHLSLHMRRHQDK</sequence>
<dbReference type="SMART" id="SM00355">
    <property type="entry name" value="ZnF_C2H2"/>
    <property type="match status" value="3"/>
</dbReference>
<feature type="domain" description="C2H2-type" evidence="8">
    <location>
        <begin position="294"/>
        <end position="323"/>
    </location>
</feature>
<feature type="domain" description="C2H2-type" evidence="8">
    <location>
        <begin position="324"/>
        <end position="353"/>
    </location>
</feature>
<keyword evidence="3" id="KW-0677">Repeat</keyword>
<evidence type="ECO:0000259" key="8">
    <source>
        <dbReference type="PROSITE" id="PS50157"/>
    </source>
</evidence>
<gene>
    <name evidence="11" type="primary">LOC100313643</name>
</gene>
<dbReference type="PROSITE" id="PS00028">
    <property type="entry name" value="ZINC_FINGER_C2H2_1"/>
    <property type="match status" value="3"/>
</dbReference>
<name>D1LX53_SACKO</name>
<reference evidence="11" key="2">
    <citation type="submission" date="2025-05" db="UniProtKB">
        <authorList>
            <consortium name="RefSeq"/>
        </authorList>
    </citation>
    <scope>IDENTIFICATION</scope>
</reference>
<dbReference type="PANTHER" id="PTHR23235">
    <property type="entry name" value="KRUEPPEL-LIKE TRANSCRIPTION FACTOR"/>
    <property type="match status" value="1"/>
</dbReference>
<dbReference type="Proteomes" id="UP000694865">
    <property type="component" value="Unplaced"/>
</dbReference>
<evidence type="ECO:0000256" key="4">
    <source>
        <dbReference type="ARBA" id="ARBA00022771"/>
    </source>
</evidence>
<dbReference type="RefSeq" id="NP_001161576.1">
    <property type="nucleotide sequence ID" value="NM_001168104.1"/>
</dbReference>